<evidence type="ECO:0000313" key="1">
    <source>
        <dbReference type="EMBL" id="PRY35839.1"/>
    </source>
</evidence>
<protein>
    <recommendedName>
        <fullName evidence="3">Peptidase M48-like protein</fullName>
    </recommendedName>
</protein>
<proteinExistence type="predicted"/>
<comment type="caution">
    <text evidence="1">The sequence shown here is derived from an EMBL/GenBank/DDBJ whole genome shotgun (WGS) entry which is preliminary data.</text>
</comment>
<organism evidence="1 2">
    <name type="scientific">Umezawaea tangerina</name>
    <dbReference type="NCBI Taxonomy" id="84725"/>
    <lineage>
        <taxon>Bacteria</taxon>
        <taxon>Bacillati</taxon>
        <taxon>Actinomycetota</taxon>
        <taxon>Actinomycetes</taxon>
        <taxon>Pseudonocardiales</taxon>
        <taxon>Pseudonocardiaceae</taxon>
        <taxon>Umezawaea</taxon>
    </lineage>
</organism>
<name>A0A2T0SR08_9PSEU</name>
<dbReference type="RefSeq" id="WP_106193436.1">
    <property type="nucleotide sequence ID" value="NZ_PVTF01000013.1"/>
</dbReference>
<evidence type="ECO:0000313" key="2">
    <source>
        <dbReference type="Proteomes" id="UP000239494"/>
    </source>
</evidence>
<dbReference type="OrthoDB" id="3669792at2"/>
<gene>
    <name evidence="1" type="ORF">CLV43_113266</name>
</gene>
<accession>A0A2T0SR08</accession>
<dbReference type="EMBL" id="PVTF01000013">
    <property type="protein sequence ID" value="PRY35839.1"/>
    <property type="molecule type" value="Genomic_DNA"/>
</dbReference>
<dbReference type="AlphaFoldDB" id="A0A2T0SR08"/>
<reference evidence="1 2" key="1">
    <citation type="submission" date="2018-03" db="EMBL/GenBank/DDBJ databases">
        <title>Genomic Encyclopedia of Archaeal and Bacterial Type Strains, Phase II (KMG-II): from individual species to whole genera.</title>
        <authorList>
            <person name="Goeker M."/>
        </authorList>
    </citation>
    <scope>NUCLEOTIDE SEQUENCE [LARGE SCALE GENOMIC DNA]</scope>
    <source>
        <strain evidence="1 2">DSM 44720</strain>
    </source>
</reference>
<dbReference type="Proteomes" id="UP000239494">
    <property type="component" value="Unassembled WGS sequence"/>
</dbReference>
<keyword evidence="2" id="KW-1185">Reference proteome</keyword>
<sequence>MTVGVLRHRHVELLRQHRVTDGLPPGHVRPLHVPDRYYTWSQVAAESVPTRLDRLSSVRLRPDPYTGADLGASQSVLDAQAPELFDLAEVAGWAVRTPFYAGVFPTGSMNALCRPMPGSGVLVLVDSGVLHLVPDVLKIMIVSRSVFGDSPLLDPDHAASALAEVFNAHLFGNGAAVARPLPELAGQRLDLLRLMTRRATQFVVAHEMAHVLAGHLIVSWRQTDPNTPVGALDMQAVGWPREYEADRMAARIMLASLDGLSPWERDTVEPYLVGAVLLVLALHEVVAVLADAAGRVLPFIGSHPPPLLRIQAMVDHLAEHLRTPESIAVAADLATWLDERIPAVLEWFTLVDVPPQP</sequence>
<evidence type="ECO:0008006" key="3">
    <source>
        <dbReference type="Google" id="ProtNLM"/>
    </source>
</evidence>